<name>F8DEQ2_HALXS</name>
<geneLocation type="plasmid" evidence="2 3">
    <name>pHALXA03</name>
</geneLocation>
<gene>
    <name evidence="2" type="ordered locus">Halxa_0249</name>
</gene>
<dbReference type="AlphaFoldDB" id="F8DEQ2"/>
<keyword evidence="1" id="KW-1133">Transmembrane helix</keyword>
<keyword evidence="3" id="KW-1185">Reference proteome</keyword>
<sequence>MGSDDPLHDRTGTAFALGVVGSAFGGSAVGAALAEIGFYDVSHPVATAVVGGVSIVAVALLAGWYLPSAETVARQWEEQQTLEDGDSDG</sequence>
<dbReference type="HOGENOM" id="CLU_2475926_0_0_2"/>
<dbReference type="RefSeq" id="WP_013876027.1">
    <property type="nucleotide sequence ID" value="NC_015659.1"/>
</dbReference>
<organism evidence="2 3">
    <name type="scientific">Halopiger xanaduensis (strain DSM 18323 / JCM 14033 / SH-6)</name>
    <dbReference type="NCBI Taxonomy" id="797210"/>
    <lineage>
        <taxon>Archaea</taxon>
        <taxon>Methanobacteriati</taxon>
        <taxon>Methanobacteriota</taxon>
        <taxon>Stenosarchaea group</taxon>
        <taxon>Halobacteria</taxon>
        <taxon>Halobacteriales</taxon>
        <taxon>Natrialbaceae</taxon>
        <taxon>Halopiger</taxon>
    </lineage>
</organism>
<evidence type="ECO:0000256" key="1">
    <source>
        <dbReference type="SAM" id="Phobius"/>
    </source>
</evidence>
<dbReference type="KEGG" id="hxa:Halxa_0249"/>
<dbReference type="Proteomes" id="UP000006794">
    <property type="component" value="Plasmid pHALXA03"/>
</dbReference>
<protein>
    <submittedName>
        <fullName evidence="2">Uncharacterized protein</fullName>
    </submittedName>
</protein>
<feature type="transmembrane region" description="Helical" evidence="1">
    <location>
        <begin position="12"/>
        <end position="33"/>
    </location>
</feature>
<reference evidence="3" key="1">
    <citation type="journal article" date="2012" name="Stand. Genomic Sci.">
        <title>Complete genome sequence of Halopiger xanaduensis type strain (SH-6(T)).</title>
        <authorList>
            <person name="Anderson I."/>
            <person name="Tindall B.J."/>
            <person name="Rohde M."/>
            <person name="Lucas S."/>
            <person name="Han J."/>
            <person name="Lapidus A."/>
            <person name="Cheng J.F."/>
            <person name="Goodwin L."/>
            <person name="Pitluck S."/>
            <person name="Peters L."/>
            <person name="Pati A."/>
            <person name="Mikhailova N."/>
            <person name="Pagani I."/>
            <person name="Teshima H."/>
            <person name="Han C."/>
            <person name="Tapia R."/>
            <person name="Land M."/>
            <person name="Woyke T."/>
            <person name="Klenk H.P."/>
            <person name="Kyrpides N."/>
            <person name="Ivanova N."/>
        </authorList>
    </citation>
    <scope>NUCLEOTIDE SEQUENCE [LARGE SCALE GENOMIC DNA]</scope>
    <source>
        <strain evidence="3">DSM 18323 / JCM 14033 / SH-6</strain>
        <plasmid evidence="3">Plasmid pHALXA03</plasmid>
    </source>
</reference>
<keyword evidence="1" id="KW-0472">Membrane</keyword>
<feature type="transmembrane region" description="Helical" evidence="1">
    <location>
        <begin position="45"/>
        <end position="66"/>
    </location>
</feature>
<dbReference type="GeneID" id="10795603"/>
<evidence type="ECO:0000313" key="2">
    <source>
        <dbReference type="EMBL" id="AEH39489.1"/>
    </source>
</evidence>
<keyword evidence="2" id="KW-0614">Plasmid</keyword>
<evidence type="ECO:0000313" key="3">
    <source>
        <dbReference type="Proteomes" id="UP000006794"/>
    </source>
</evidence>
<keyword evidence="1" id="KW-0812">Transmembrane</keyword>
<proteinExistence type="predicted"/>
<accession>F8DEQ2</accession>
<dbReference type="EMBL" id="CP002842">
    <property type="protein sequence ID" value="AEH39489.1"/>
    <property type="molecule type" value="Genomic_DNA"/>
</dbReference>